<proteinExistence type="predicted"/>
<dbReference type="Proteomes" id="UP001230649">
    <property type="component" value="Unassembled WGS sequence"/>
</dbReference>
<name>A0ACC2WJ72_9TREE</name>
<comment type="caution">
    <text evidence="1">The sequence shown here is derived from an EMBL/GenBank/DDBJ whole genome shotgun (WGS) entry which is preliminary data.</text>
</comment>
<dbReference type="EMBL" id="JASBWS010000018">
    <property type="protein sequence ID" value="KAJ9111523.1"/>
    <property type="molecule type" value="Genomic_DNA"/>
</dbReference>
<organism evidence="1 2">
    <name type="scientific">Naganishia adeliensis</name>
    <dbReference type="NCBI Taxonomy" id="92952"/>
    <lineage>
        <taxon>Eukaryota</taxon>
        <taxon>Fungi</taxon>
        <taxon>Dikarya</taxon>
        <taxon>Basidiomycota</taxon>
        <taxon>Agaricomycotina</taxon>
        <taxon>Tremellomycetes</taxon>
        <taxon>Filobasidiales</taxon>
        <taxon>Filobasidiaceae</taxon>
        <taxon>Naganishia</taxon>
    </lineage>
</organism>
<protein>
    <submittedName>
        <fullName evidence="1">Uncharacterized protein</fullName>
    </submittedName>
</protein>
<accession>A0ACC2WJ72</accession>
<sequence>MSRTPSVAPQAGPSQTIDQYRTLPNVLKRPSLRFTASQPIPPELVTPQTLLDLSSTSYTARLAARNILLEDPPAVGAALVEKERRDAALKRGTKRAVDVGEVGREKERARRRRKVGLLGREEGKMRGVWEVRKNTPISYNLLLPLHYMYLSYVSEMLPLPAYPKRLPTLEKREVPLPSGKLENGLGCEQLSARLVKADFTGACVRVKRSKNRSLVGSGGDSGAGDGGDVQGCYVCEYHQGDTEIARVVHDHDTRLLILNPSERTNVSPTALRGIRRGCLCTFRAEDRAGRKFKVGSGATGWGQDVSHNQSDSLVLHFSYHFNMTGLDLSRFRVGFAGAHKRVVEKRATCDLSNGDLYLFPTQGANITSSADVTFKWDTTCLPTTTLIDLYLYTASQGLLHSFPGVEYAKGEYNAGQFDPKWWNYTTKASVYLSIVDANQPRFLSDIPLGPTFQLYTAKEQLSTTIVQGGTTIVTAASAVIASSKAAAKATATASVNGTAAGAASDDPGMFSSAIAPPGGLSKAVMAVAIVVPIVVVALLVGLYVKFARLREQEKRKRWSEHVDKRMSVISADWRQGAPRGSVISQGGARPMSMARSSMVSGGVARPTSTWTRNSSVYAVENNTAGRGAVGYRNGPPAPGGRPHSMSGGRPQSMLSGDRPSSQLRPQSIFTVSNSDLASMPGGVRNSHVSFAGGAPGTRQSRVSFGDTLIRPSKSSLSVNVVASNSGRDIHNKRMSRAEPSPTAGRHSIDGSAAMSATTVSPTQADGPFAVPAVPARSGSASGGVSGFFSSITSAVGKRDKNTNPATRPSSEAVDAGDDWRQAEATRRSADRVRDLETSIKRRSQAISQYSTRSNATNAGAAGALPSPSVYDEHEDRVEELTNAVSPVTGNVATMPMGMMGMPVPGATANPDQLLAAYAAARASAKSPVDEMYADDDATRK</sequence>
<evidence type="ECO:0000313" key="1">
    <source>
        <dbReference type="EMBL" id="KAJ9111523.1"/>
    </source>
</evidence>
<keyword evidence="2" id="KW-1185">Reference proteome</keyword>
<reference evidence="1" key="1">
    <citation type="submission" date="2023-04" db="EMBL/GenBank/DDBJ databases">
        <title>Draft Genome sequencing of Naganishia species isolated from polar environments using Oxford Nanopore Technology.</title>
        <authorList>
            <person name="Leo P."/>
            <person name="Venkateswaran K."/>
        </authorList>
    </citation>
    <scope>NUCLEOTIDE SEQUENCE</scope>
    <source>
        <strain evidence="1">MNA-CCFEE 5262</strain>
    </source>
</reference>
<gene>
    <name evidence="1" type="ORF">QFC20_002495</name>
</gene>
<evidence type="ECO:0000313" key="2">
    <source>
        <dbReference type="Proteomes" id="UP001230649"/>
    </source>
</evidence>